<comment type="similarity">
    <text evidence="1">Belongs to the CapA family.</text>
</comment>
<dbReference type="Gene3D" id="3.60.21.10">
    <property type="match status" value="1"/>
</dbReference>
<feature type="region of interest" description="Disordered" evidence="2">
    <location>
        <begin position="46"/>
        <end position="100"/>
    </location>
</feature>
<dbReference type="PANTHER" id="PTHR33393">
    <property type="entry name" value="POLYGLUTAMINE SYNTHESIS ACCESSORY PROTEIN RV0574C-RELATED"/>
    <property type="match status" value="1"/>
</dbReference>
<name>A0A7X2TDG8_9CLOT</name>
<keyword evidence="3" id="KW-0472">Membrane</keyword>
<feature type="transmembrane region" description="Helical" evidence="3">
    <location>
        <begin position="6"/>
        <end position="27"/>
    </location>
</feature>
<evidence type="ECO:0000256" key="3">
    <source>
        <dbReference type="SAM" id="Phobius"/>
    </source>
</evidence>
<evidence type="ECO:0000259" key="4">
    <source>
        <dbReference type="SMART" id="SM00854"/>
    </source>
</evidence>
<dbReference type="Pfam" id="PF09587">
    <property type="entry name" value="PGA_cap"/>
    <property type="match status" value="1"/>
</dbReference>
<protein>
    <submittedName>
        <fullName evidence="5">CapA family protein</fullName>
    </submittedName>
</protein>
<keyword evidence="3" id="KW-0812">Transmembrane</keyword>
<dbReference type="SMART" id="SM00854">
    <property type="entry name" value="PGA_cap"/>
    <property type="match status" value="1"/>
</dbReference>
<organism evidence="5 6">
    <name type="scientific">Clostridium porci</name>
    <dbReference type="NCBI Taxonomy" id="2605778"/>
    <lineage>
        <taxon>Bacteria</taxon>
        <taxon>Bacillati</taxon>
        <taxon>Bacillota</taxon>
        <taxon>Clostridia</taxon>
        <taxon>Eubacteriales</taxon>
        <taxon>Clostridiaceae</taxon>
        <taxon>Clostridium</taxon>
    </lineage>
</organism>
<evidence type="ECO:0000313" key="6">
    <source>
        <dbReference type="Proteomes" id="UP000429958"/>
    </source>
</evidence>
<dbReference type="AlphaFoldDB" id="A0A7X2TDG8"/>
<dbReference type="InterPro" id="IPR019079">
    <property type="entry name" value="Capsule_synth_CapA"/>
</dbReference>
<dbReference type="InterPro" id="IPR052169">
    <property type="entry name" value="CW_Biosynth-Accessory"/>
</dbReference>
<dbReference type="EMBL" id="VUMD01000012">
    <property type="protein sequence ID" value="MSS37555.1"/>
    <property type="molecule type" value="Genomic_DNA"/>
</dbReference>
<sequence length="418" mass="45407">MKRFGWILAAAGLLGLLLAGMIGYLVWHMGQNRYVSSELVEVSMEEGKEKSAGAGEPRGAEDDSGSERIDSLDTAAGEEGEGAAAGNQTPEREELEAEEPVRDIVSEASPLRFVFAGDVLLSDHVLKAYGEAGTIDGVVDDELRSVIDGSDVFMVNQEFPFSNRGEAAADKQYTFRLPPEKISLFHELGINIVTLANNHALDYGTDALLDTCQALDEAGIRRVGAGANLDEAKKPVIMELKGKKVGFLGASRVIPTGSWNATASGPGMLTTYDPSVLLKEIRAAREVCDLVIVYVHWGIERDERPQAYQRTLGQQYIDAGADIVIGSHPHVLQGVEYYKGKPIVYSLGNFIFGSSIPRTALLTVDWDGENVRLGMVPGVSSAGFTRAVTDDNEKERFYDYMTSISYGAVVDRNGYREQ</sequence>
<accession>A0A7X2TDG8</accession>
<evidence type="ECO:0000313" key="5">
    <source>
        <dbReference type="EMBL" id="MSS37555.1"/>
    </source>
</evidence>
<dbReference type="SUPFAM" id="SSF56300">
    <property type="entry name" value="Metallo-dependent phosphatases"/>
    <property type="match status" value="1"/>
</dbReference>
<gene>
    <name evidence="5" type="ORF">FYJ39_13450</name>
</gene>
<keyword evidence="6" id="KW-1185">Reference proteome</keyword>
<dbReference type="RefSeq" id="WP_154473004.1">
    <property type="nucleotide sequence ID" value="NZ_DBEWUL010000048.1"/>
</dbReference>
<dbReference type="InterPro" id="IPR029052">
    <property type="entry name" value="Metallo-depent_PP-like"/>
</dbReference>
<feature type="compositionally biased region" description="Basic and acidic residues" evidence="2">
    <location>
        <begin position="58"/>
        <end position="71"/>
    </location>
</feature>
<proteinExistence type="inferred from homology"/>
<reference evidence="5 6" key="1">
    <citation type="submission" date="2019-08" db="EMBL/GenBank/DDBJ databases">
        <title>In-depth cultivation of the pig gut microbiome towards novel bacterial diversity and tailored functional studies.</title>
        <authorList>
            <person name="Wylensek D."/>
            <person name="Hitch T.C.A."/>
            <person name="Clavel T."/>
        </authorList>
    </citation>
    <scope>NUCLEOTIDE SEQUENCE [LARGE SCALE GENOMIC DNA]</scope>
    <source>
        <strain evidence="5 6">WCA-389-WT-23D1</strain>
    </source>
</reference>
<feature type="domain" description="Capsule synthesis protein CapA" evidence="4">
    <location>
        <begin position="112"/>
        <end position="354"/>
    </location>
</feature>
<dbReference type="CDD" id="cd07381">
    <property type="entry name" value="MPP_CapA"/>
    <property type="match status" value="1"/>
</dbReference>
<dbReference type="Proteomes" id="UP000429958">
    <property type="component" value="Unassembled WGS sequence"/>
</dbReference>
<comment type="caution">
    <text evidence="5">The sequence shown here is derived from an EMBL/GenBank/DDBJ whole genome shotgun (WGS) entry which is preliminary data.</text>
</comment>
<dbReference type="PANTHER" id="PTHR33393:SF13">
    <property type="entry name" value="PGA BIOSYNTHESIS PROTEIN CAPA"/>
    <property type="match status" value="1"/>
</dbReference>
<keyword evidence="3" id="KW-1133">Transmembrane helix</keyword>
<evidence type="ECO:0000256" key="2">
    <source>
        <dbReference type="SAM" id="MobiDB-lite"/>
    </source>
</evidence>
<evidence type="ECO:0000256" key="1">
    <source>
        <dbReference type="ARBA" id="ARBA00005662"/>
    </source>
</evidence>